<dbReference type="InterPro" id="IPR006260">
    <property type="entry name" value="TonB/TolA_C"/>
</dbReference>
<dbReference type="GO" id="GO:0055085">
    <property type="term" value="P:transmembrane transport"/>
    <property type="evidence" value="ECO:0007669"/>
    <property type="project" value="InterPro"/>
</dbReference>
<dbReference type="OrthoDB" id="8606209at2"/>
<keyword evidence="2" id="KW-0812">Transmembrane</keyword>
<dbReference type="Gene3D" id="3.30.1150.10">
    <property type="match status" value="1"/>
</dbReference>
<gene>
    <name evidence="7" type="ORF">D0T92_06490</name>
</gene>
<dbReference type="RefSeq" id="WP_151051278.1">
    <property type="nucleotide sequence ID" value="NZ_CP031700.1"/>
</dbReference>
<evidence type="ECO:0000256" key="2">
    <source>
        <dbReference type="ARBA" id="ARBA00022692"/>
    </source>
</evidence>
<sequence length="114" mass="12273">MKIKHVLPILTAFAFFAGTQIASAQNVTFHDSNINSKADGDVAMSISIGPTGEVSNARIVRSSGSVTIDEEAINWIQSQYMRPVTMNGDAIQFSVIKEIKFSNTAPIQQAGLTD</sequence>
<evidence type="ECO:0000313" key="7">
    <source>
        <dbReference type="EMBL" id="QEY26204.1"/>
    </source>
</evidence>
<evidence type="ECO:0000256" key="3">
    <source>
        <dbReference type="ARBA" id="ARBA00022989"/>
    </source>
</evidence>
<dbReference type="GO" id="GO:0016020">
    <property type="term" value="C:membrane"/>
    <property type="evidence" value="ECO:0007669"/>
    <property type="project" value="UniProtKB-SubCell"/>
</dbReference>
<dbReference type="AlphaFoldDB" id="A0A5J6PVD9"/>
<evidence type="ECO:0000259" key="6">
    <source>
        <dbReference type="PROSITE" id="PS52015"/>
    </source>
</evidence>
<name>A0A5J6PVD9_9NEIS</name>
<keyword evidence="5" id="KW-0732">Signal</keyword>
<dbReference type="Proteomes" id="UP000325713">
    <property type="component" value="Chromosome"/>
</dbReference>
<feature type="domain" description="TonB C-terminal" evidence="6">
    <location>
        <begin position="14"/>
        <end position="108"/>
    </location>
</feature>
<dbReference type="PROSITE" id="PS52015">
    <property type="entry name" value="TONB_CTD"/>
    <property type="match status" value="1"/>
</dbReference>
<keyword evidence="3" id="KW-1133">Transmembrane helix</keyword>
<accession>A0A5J6PVD9</accession>
<protein>
    <submittedName>
        <fullName evidence="7">TonB family protein</fullName>
    </submittedName>
</protein>
<dbReference type="NCBIfam" id="TIGR01352">
    <property type="entry name" value="tonB_Cterm"/>
    <property type="match status" value="1"/>
</dbReference>
<dbReference type="EMBL" id="CP031700">
    <property type="protein sequence ID" value="QEY26204.1"/>
    <property type="molecule type" value="Genomic_DNA"/>
</dbReference>
<dbReference type="Pfam" id="PF03544">
    <property type="entry name" value="TonB_C"/>
    <property type="match status" value="1"/>
</dbReference>
<keyword evidence="4" id="KW-0472">Membrane</keyword>
<reference evidence="7 8" key="1">
    <citation type="submission" date="2018-08" db="EMBL/GenBank/DDBJ databases">
        <title>Neisseria zalophi ATCC BAA-2455 complete genome.</title>
        <authorList>
            <person name="Veseli I.A."/>
            <person name="Buttler R."/>
            <person name="Mascarenhas dos Santos A.C."/>
            <person name="Pombert J.-F."/>
        </authorList>
    </citation>
    <scope>NUCLEOTIDE SEQUENCE [LARGE SCALE GENOMIC DNA]</scope>
    <source>
        <strain evidence="7 8">ATCC BAA-2455</strain>
    </source>
</reference>
<evidence type="ECO:0000256" key="4">
    <source>
        <dbReference type="ARBA" id="ARBA00023136"/>
    </source>
</evidence>
<keyword evidence="8" id="KW-1185">Reference proteome</keyword>
<evidence type="ECO:0000256" key="1">
    <source>
        <dbReference type="ARBA" id="ARBA00004167"/>
    </source>
</evidence>
<feature type="signal peptide" evidence="5">
    <location>
        <begin position="1"/>
        <end position="24"/>
    </location>
</feature>
<comment type="subcellular location">
    <subcellularLocation>
        <location evidence="1">Membrane</location>
        <topology evidence="1">Single-pass membrane protein</topology>
    </subcellularLocation>
</comment>
<feature type="chain" id="PRO_5023917411" evidence="5">
    <location>
        <begin position="25"/>
        <end position="114"/>
    </location>
</feature>
<dbReference type="InterPro" id="IPR037682">
    <property type="entry name" value="TonB_C"/>
</dbReference>
<dbReference type="KEGG" id="nzl:D0T92_06490"/>
<evidence type="ECO:0000313" key="8">
    <source>
        <dbReference type="Proteomes" id="UP000325713"/>
    </source>
</evidence>
<evidence type="ECO:0000256" key="5">
    <source>
        <dbReference type="SAM" id="SignalP"/>
    </source>
</evidence>
<proteinExistence type="predicted"/>
<organism evidence="7 8">
    <name type="scientific">Neisseria zalophi</name>
    <dbReference type="NCBI Taxonomy" id="640030"/>
    <lineage>
        <taxon>Bacteria</taxon>
        <taxon>Pseudomonadati</taxon>
        <taxon>Pseudomonadota</taxon>
        <taxon>Betaproteobacteria</taxon>
        <taxon>Neisseriales</taxon>
        <taxon>Neisseriaceae</taxon>
        <taxon>Neisseria</taxon>
    </lineage>
</organism>
<dbReference type="SUPFAM" id="SSF74653">
    <property type="entry name" value="TolA/TonB C-terminal domain"/>
    <property type="match status" value="1"/>
</dbReference>